<dbReference type="STRING" id="693661.Arcve_0678"/>
<feature type="compositionally biased region" description="Polar residues" evidence="1">
    <location>
        <begin position="113"/>
        <end position="129"/>
    </location>
</feature>
<sequence length="325" mass="35488">MKRKEVIIIAAAGAIGLLFLMSRRGEAPGYAPAGAEPAGASTVETYGELPPEESFYPEMGLTDYSETGGLSPFMYPWTSPWDTSEPDWQPLTHEQIRNLVEEYNKRFGGVDNQKATGGEANQTISSQEPQAAEPEHYSVSGALKEGAAWAAGFGAASLAVEGIRRKFFTPRSKPVRISVPKTDARKLSIRRLIERNRIRDIQAGRLTKATQAEIRAATREAEEVAAKLSRAGRLSRLGRVTRFSRIARVARAGTVAAIALPYVINIAGEIRKEGPTVKAVSEGVRKTVKEEYEIAQSIPGLKQLSDIAFQAGQFIQKKFGIGGWW</sequence>
<gene>
    <name evidence="2" type="ordered locus">Arcve_0678</name>
</gene>
<organism evidence="2 3">
    <name type="scientific">Archaeoglobus veneficus (strain DSM 11195 / SNP6)</name>
    <dbReference type="NCBI Taxonomy" id="693661"/>
    <lineage>
        <taxon>Archaea</taxon>
        <taxon>Methanobacteriati</taxon>
        <taxon>Methanobacteriota</taxon>
        <taxon>Archaeoglobi</taxon>
        <taxon>Archaeoglobales</taxon>
        <taxon>Archaeoglobaceae</taxon>
        <taxon>Archaeoglobus</taxon>
    </lineage>
</organism>
<dbReference type="RefSeq" id="WP_013683370.1">
    <property type="nucleotide sequence ID" value="NC_015320.1"/>
</dbReference>
<feature type="region of interest" description="Disordered" evidence="1">
    <location>
        <begin position="110"/>
        <end position="132"/>
    </location>
</feature>
<dbReference type="KEGG" id="ave:Arcve_0678"/>
<protein>
    <submittedName>
        <fullName evidence="2">Uncharacterized protein</fullName>
    </submittedName>
</protein>
<dbReference type="Proteomes" id="UP000008136">
    <property type="component" value="Chromosome"/>
</dbReference>
<dbReference type="AlphaFoldDB" id="F2KR61"/>
<keyword evidence="3" id="KW-1185">Reference proteome</keyword>
<name>F2KR61_ARCVS</name>
<proteinExistence type="predicted"/>
<dbReference type="HOGENOM" id="CLU_854192_0_0_2"/>
<evidence type="ECO:0000313" key="2">
    <source>
        <dbReference type="EMBL" id="AEA46698.1"/>
    </source>
</evidence>
<evidence type="ECO:0000256" key="1">
    <source>
        <dbReference type="SAM" id="MobiDB-lite"/>
    </source>
</evidence>
<accession>F2KR61</accession>
<dbReference type="GeneID" id="10393776"/>
<evidence type="ECO:0000313" key="3">
    <source>
        <dbReference type="Proteomes" id="UP000008136"/>
    </source>
</evidence>
<dbReference type="EMBL" id="CP002588">
    <property type="protein sequence ID" value="AEA46698.1"/>
    <property type="molecule type" value="Genomic_DNA"/>
</dbReference>
<reference evidence="2 3" key="1">
    <citation type="submission" date="2011-03" db="EMBL/GenBank/DDBJ databases">
        <title>The complete genome of Archaeoglobus veneficus SNP6.</title>
        <authorList>
            <consortium name="US DOE Joint Genome Institute (JGI-PGF)"/>
            <person name="Lucas S."/>
            <person name="Copeland A."/>
            <person name="Lapidus A."/>
            <person name="Bruce D."/>
            <person name="Goodwin L."/>
            <person name="Pitluck S."/>
            <person name="Kyrpides N."/>
            <person name="Mavromatis K."/>
            <person name="Pagani I."/>
            <person name="Ivanova N."/>
            <person name="Mikhailova N."/>
            <person name="Lu M."/>
            <person name="Detter J.C."/>
            <person name="Tapia R."/>
            <person name="Han C."/>
            <person name="Land M."/>
            <person name="Hauser L."/>
            <person name="Markowitz V."/>
            <person name="Cheng J.-F."/>
            <person name="Hugenholtz P."/>
            <person name="Woyke T."/>
            <person name="Wu D."/>
            <person name="Spring S."/>
            <person name="Brambilla E."/>
            <person name="Klenk H.-P."/>
            <person name="Eisen J.A."/>
        </authorList>
    </citation>
    <scope>NUCLEOTIDE SEQUENCE [LARGE SCALE GENOMIC DNA]</scope>
    <source>
        <strain>SNP6</strain>
    </source>
</reference>